<dbReference type="PANTHER" id="PTHR47331">
    <property type="entry name" value="PHD-TYPE DOMAIN-CONTAINING PROTEIN"/>
    <property type="match status" value="1"/>
</dbReference>
<keyword evidence="1" id="KW-1185">Reference proteome</keyword>
<dbReference type="Pfam" id="PF05380">
    <property type="entry name" value="Peptidase_A17"/>
    <property type="match status" value="1"/>
</dbReference>
<evidence type="ECO:0000313" key="2">
    <source>
        <dbReference type="RefSeq" id="XP_015189943.1"/>
    </source>
</evidence>
<evidence type="ECO:0000313" key="1">
    <source>
        <dbReference type="Proteomes" id="UP000694924"/>
    </source>
</evidence>
<gene>
    <name evidence="2" type="primary">LOC107073759</name>
</gene>
<feature type="non-terminal residue" evidence="2">
    <location>
        <position position="101"/>
    </location>
</feature>
<reference evidence="2" key="1">
    <citation type="submission" date="2025-08" db="UniProtKB">
        <authorList>
            <consortium name="RefSeq"/>
        </authorList>
    </citation>
    <scope>IDENTIFICATION</scope>
    <source>
        <tissue evidence="2">Whole body</tissue>
    </source>
</reference>
<proteinExistence type="predicted"/>
<organism evidence="1 2">
    <name type="scientific">Polistes dominula</name>
    <name type="common">European paper wasp</name>
    <name type="synonym">Vespa dominula</name>
    <dbReference type="NCBI Taxonomy" id="743375"/>
    <lineage>
        <taxon>Eukaryota</taxon>
        <taxon>Metazoa</taxon>
        <taxon>Ecdysozoa</taxon>
        <taxon>Arthropoda</taxon>
        <taxon>Hexapoda</taxon>
        <taxon>Insecta</taxon>
        <taxon>Pterygota</taxon>
        <taxon>Neoptera</taxon>
        <taxon>Endopterygota</taxon>
        <taxon>Hymenoptera</taxon>
        <taxon>Apocrita</taxon>
        <taxon>Aculeata</taxon>
        <taxon>Vespoidea</taxon>
        <taxon>Vespidae</taxon>
        <taxon>Polistinae</taxon>
        <taxon>Polistini</taxon>
        <taxon>Polistes</taxon>
    </lineage>
</organism>
<dbReference type="RefSeq" id="XP_015189943.1">
    <property type="nucleotide sequence ID" value="XM_015334457.1"/>
</dbReference>
<dbReference type="Proteomes" id="UP000694924">
    <property type="component" value="Unplaced"/>
</dbReference>
<dbReference type="InterPro" id="IPR008042">
    <property type="entry name" value="Retrotrans_Pao"/>
</dbReference>
<dbReference type="PANTHER" id="PTHR47331:SF1">
    <property type="entry name" value="GAG-LIKE PROTEIN"/>
    <property type="match status" value="1"/>
</dbReference>
<sequence length="101" mass="11377">LTIERRITLDDPIDVQVHGFCDVSQSGYGGCLYLRSRDKFGNTYVRLLCAKGRVAPLKDTTIPRLELCGALTLARLYREVRTADGLKPDKITFWSDSMIVL</sequence>
<feature type="non-terminal residue" evidence="2">
    <location>
        <position position="1"/>
    </location>
</feature>
<protein>
    <submittedName>
        <fullName evidence="2">Uncharacterized protein LOC107073759</fullName>
    </submittedName>
</protein>
<name>A0ABM1JBV5_POLDO</name>
<accession>A0ABM1JBV5</accession>
<dbReference type="GeneID" id="107073759"/>